<protein>
    <recommendedName>
        <fullName evidence="2">DnaA N-terminal domain-containing protein</fullName>
    </recommendedName>
</protein>
<dbReference type="InterPro" id="IPR038454">
    <property type="entry name" value="DnaA_N_sf"/>
</dbReference>
<dbReference type="RefSeq" id="WP_200127439.1">
    <property type="nucleotide sequence ID" value="NZ_CP054705.1"/>
</dbReference>
<sequence length="129" mass="14920">MANTHVWREVLAVLERNLSKPAFQTWLQGTTLEITNHVWTIMAANEFAADWLEDRYGKVISEAIQAVHGEKPTIQFSYDERKEEARVGAVGTNERQVTEGRLQYMEEEMMAMRKQIHRLETELAAIKNS</sequence>
<dbReference type="Gene3D" id="3.30.300.180">
    <property type="match status" value="1"/>
</dbReference>
<dbReference type="Proteomes" id="UP000595823">
    <property type="component" value="Chromosome"/>
</dbReference>
<evidence type="ECO:0000259" key="2">
    <source>
        <dbReference type="Pfam" id="PF11638"/>
    </source>
</evidence>
<evidence type="ECO:0000313" key="3">
    <source>
        <dbReference type="EMBL" id="QQK74955.1"/>
    </source>
</evidence>
<evidence type="ECO:0000313" key="4">
    <source>
        <dbReference type="Proteomes" id="UP000595823"/>
    </source>
</evidence>
<dbReference type="EMBL" id="CP054705">
    <property type="protein sequence ID" value="QQK74955.1"/>
    <property type="molecule type" value="Genomic_DNA"/>
</dbReference>
<dbReference type="Pfam" id="PF11638">
    <property type="entry name" value="DnaA_N"/>
    <property type="match status" value="1"/>
</dbReference>
<gene>
    <name evidence="3" type="ORF">HUG15_04625</name>
</gene>
<keyword evidence="1" id="KW-0175">Coiled coil</keyword>
<organism evidence="3 4">
    <name type="scientific">Salicibibacter cibarius</name>
    <dbReference type="NCBI Taxonomy" id="2743000"/>
    <lineage>
        <taxon>Bacteria</taxon>
        <taxon>Bacillati</taxon>
        <taxon>Bacillota</taxon>
        <taxon>Bacilli</taxon>
        <taxon>Bacillales</taxon>
        <taxon>Bacillaceae</taxon>
        <taxon>Salicibibacter</taxon>
    </lineage>
</organism>
<dbReference type="AlphaFoldDB" id="A0A7T6Z0X0"/>
<reference evidence="3 4" key="1">
    <citation type="submission" date="2020-06" db="EMBL/GenBank/DDBJ databases">
        <title>Genomic analysis of Salicibibacter sp. NKC5-3.</title>
        <authorList>
            <person name="Oh Y.J."/>
        </authorList>
    </citation>
    <scope>NUCLEOTIDE SEQUENCE [LARGE SCALE GENOMIC DNA]</scope>
    <source>
        <strain evidence="3 4">NKC5-3</strain>
    </source>
</reference>
<evidence type="ECO:0000256" key="1">
    <source>
        <dbReference type="SAM" id="Coils"/>
    </source>
</evidence>
<keyword evidence="4" id="KW-1185">Reference proteome</keyword>
<feature type="domain" description="DnaA N-terminal" evidence="2">
    <location>
        <begin position="5"/>
        <end position="65"/>
    </location>
</feature>
<feature type="coiled-coil region" evidence="1">
    <location>
        <begin position="102"/>
        <end position="129"/>
    </location>
</feature>
<dbReference type="KEGG" id="scia:HUG15_04625"/>
<proteinExistence type="predicted"/>
<name>A0A7T6Z0X0_9BACI</name>
<dbReference type="InterPro" id="IPR024633">
    <property type="entry name" value="DnaA_N_dom"/>
</dbReference>
<accession>A0A7T6Z0X0</accession>